<keyword evidence="7" id="KW-1185">Reference proteome</keyword>
<feature type="transmembrane region" description="Helical" evidence="5">
    <location>
        <begin position="229"/>
        <end position="246"/>
    </location>
</feature>
<reference evidence="6" key="1">
    <citation type="submission" date="2020-06" db="EMBL/GenBank/DDBJ databases">
        <authorList>
            <person name="Onetto C."/>
        </authorList>
    </citation>
    <scope>NUCLEOTIDE SEQUENCE</scope>
</reference>
<dbReference type="PANTHER" id="PTHR48022:SF5">
    <property type="entry name" value="ALPHA-GLUCOSIDES PERMEASE MPH2-RELATED"/>
    <property type="match status" value="1"/>
</dbReference>
<evidence type="ECO:0000256" key="1">
    <source>
        <dbReference type="ARBA" id="ARBA00004141"/>
    </source>
</evidence>
<evidence type="ECO:0000256" key="4">
    <source>
        <dbReference type="ARBA" id="ARBA00023136"/>
    </source>
</evidence>
<evidence type="ECO:0008006" key="8">
    <source>
        <dbReference type="Google" id="ProtNLM"/>
    </source>
</evidence>
<evidence type="ECO:0000256" key="3">
    <source>
        <dbReference type="ARBA" id="ARBA00022989"/>
    </source>
</evidence>
<organism evidence="6 7">
    <name type="scientific">Aureobasidium mustum</name>
    <dbReference type="NCBI Taxonomy" id="2773714"/>
    <lineage>
        <taxon>Eukaryota</taxon>
        <taxon>Fungi</taxon>
        <taxon>Dikarya</taxon>
        <taxon>Ascomycota</taxon>
        <taxon>Pezizomycotina</taxon>
        <taxon>Dothideomycetes</taxon>
        <taxon>Dothideomycetidae</taxon>
        <taxon>Dothideales</taxon>
        <taxon>Saccotheciaceae</taxon>
        <taxon>Aureobasidium</taxon>
    </lineage>
</organism>
<feature type="transmembrane region" description="Helical" evidence="5">
    <location>
        <begin position="286"/>
        <end position="308"/>
    </location>
</feature>
<dbReference type="InterPro" id="IPR005828">
    <property type="entry name" value="MFS_sugar_transport-like"/>
</dbReference>
<feature type="transmembrane region" description="Helical" evidence="5">
    <location>
        <begin position="96"/>
        <end position="120"/>
    </location>
</feature>
<dbReference type="EMBL" id="CAIJEO010000005">
    <property type="protein sequence ID" value="CAD0093090.1"/>
    <property type="molecule type" value="Genomic_DNA"/>
</dbReference>
<dbReference type="PANTHER" id="PTHR48022">
    <property type="entry name" value="PLASTIDIC GLUCOSE TRANSPORTER 4"/>
    <property type="match status" value="1"/>
</dbReference>
<dbReference type="Pfam" id="PF00083">
    <property type="entry name" value="Sugar_tr"/>
    <property type="match status" value="1"/>
</dbReference>
<dbReference type="InterPro" id="IPR036259">
    <property type="entry name" value="MFS_trans_sf"/>
</dbReference>
<proteinExistence type="predicted"/>
<feature type="transmembrane region" description="Helical" evidence="5">
    <location>
        <begin position="253"/>
        <end position="274"/>
    </location>
</feature>
<sequence>MQDFNDVIQVGEKPTGKMDGYGFGHYDIFDAIAEFYTVIFSFFAFPAFSKKYGHLTADGTYQLTAAWQTGLTNGTCIGEMIGLALTGIFADKYGQRWTIIGALALIWVWPIPLAVAMFLAPESPWWLVRQGRVDDAERSVNRLMTRQGRKAFDSQKAVAAILHTNEMEKQVTLGTSYVDCFKGIELRRTEICCMVWMIQILCGGGIMAFSSYFFERAGLNTSYSFDLSMAQFGLGAVGVFIAWALIPWVGRRTLFLLGQILMMVLLLIIGFIGVGPKNQSSSWATGALLLVYVFVYDITVGPLTYAFVSEIPSTRLRQKTMVLARNAYLIANIVNNVLTPHMLNPTAWNWGPKTGF</sequence>
<dbReference type="GO" id="GO:0005351">
    <property type="term" value="F:carbohydrate:proton symporter activity"/>
    <property type="evidence" value="ECO:0007669"/>
    <property type="project" value="TreeGrafter"/>
</dbReference>
<feature type="transmembrane region" description="Helical" evidence="5">
    <location>
        <begin position="28"/>
        <end position="49"/>
    </location>
</feature>
<evidence type="ECO:0000256" key="5">
    <source>
        <dbReference type="SAM" id="Phobius"/>
    </source>
</evidence>
<comment type="subcellular location">
    <subcellularLocation>
        <location evidence="1">Membrane</location>
        <topology evidence="1">Multi-pass membrane protein</topology>
    </subcellularLocation>
</comment>
<evidence type="ECO:0000256" key="2">
    <source>
        <dbReference type="ARBA" id="ARBA00022692"/>
    </source>
</evidence>
<gene>
    <name evidence="6" type="ORF">AWRI4233_LOCUS4032</name>
</gene>
<feature type="transmembrane region" description="Helical" evidence="5">
    <location>
        <begin position="191"/>
        <end position="214"/>
    </location>
</feature>
<comment type="caution">
    <text evidence="6">The sequence shown here is derived from an EMBL/GenBank/DDBJ whole genome shotgun (WGS) entry which is preliminary data.</text>
</comment>
<dbReference type="OrthoDB" id="6612291at2759"/>
<dbReference type="AlphaFoldDB" id="A0A9N8JX98"/>
<name>A0A9N8JX98_9PEZI</name>
<accession>A0A9N8JX98</accession>
<keyword evidence="4 5" id="KW-0472">Membrane</keyword>
<dbReference type="InterPro" id="IPR050360">
    <property type="entry name" value="MFS_Sugar_Transporters"/>
</dbReference>
<dbReference type="Proteomes" id="UP000714618">
    <property type="component" value="Unassembled WGS sequence"/>
</dbReference>
<evidence type="ECO:0000313" key="6">
    <source>
        <dbReference type="EMBL" id="CAD0093090.1"/>
    </source>
</evidence>
<keyword evidence="3 5" id="KW-1133">Transmembrane helix</keyword>
<keyword evidence="2 5" id="KW-0812">Transmembrane</keyword>
<dbReference type="SUPFAM" id="SSF103473">
    <property type="entry name" value="MFS general substrate transporter"/>
    <property type="match status" value="1"/>
</dbReference>
<protein>
    <recommendedName>
        <fullName evidence="8">Sugar transporter</fullName>
    </recommendedName>
</protein>
<dbReference type="Gene3D" id="1.20.1250.20">
    <property type="entry name" value="MFS general substrate transporter like domains"/>
    <property type="match status" value="2"/>
</dbReference>
<evidence type="ECO:0000313" key="7">
    <source>
        <dbReference type="Proteomes" id="UP000714618"/>
    </source>
</evidence>
<feature type="transmembrane region" description="Helical" evidence="5">
    <location>
        <begin position="70"/>
        <end position="90"/>
    </location>
</feature>
<dbReference type="GO" id="GO:0016020">
    <property type="term" value="C:membrane"/>
    <property type="evidence" value="ECO:0007669"/>
    <property type="project" value="UniProtKB-SubCell"/>
</dbReference>